<comment type="caution">
    <text evidence="5">The sequence shown here is derived from an EMBL/GenBank/DDBJ whole genome shotgun (WGS) entry which is preliminary data.</text>
</comment>
<reference evidence="6" key="1">
    <citation type="submission" date="2017-05" db="EMBL/GenBank/DDBJ databases">
        <authorList>
            <person name="Macchi M."/>
            <person name="Festa S."/>
            <person name="Coppotelli B.M."/>
            <person name="Morelli I.S."/>
        </authorList>
    </citation>
    <scope>NUCLEOTIDE SEQUENCE [LARGE SCALE GENOMIC DNA]</scope>
    <source>
        <strain evidence="6">I</strain>
    </source>
</reference>
<dbReference type="OrthoDB" id="9810618at2"/>
<dbReference type="SUPFAM" id="SSF49764">
    <property type="entry name" value="HSP20-like chaperones"/>
    <property type="match status" value="1"/>
</dbReference>
<comment type="similarity">
    <text evidence="2 3">Belongs to the small heat shock protein (HSP20) family.</text>
</comment>
<dbReference type="EMBL" id="NHON01000084">
    <property type="protein sequence ID" value="OWJ63664.1"/>
    <property type="molecule type" value="Genomic_DNA"/>
</dbReference>
<dbReference type="CDD" id="cd06470">
    <property type="entry name" value="ACD_IbpA-B_like"/>
    <property type="match status" value="1"/>
</dbReference>
<evidence type="ECO:0000313" key="6">
    <source>
        <dbReference type="Proteomes" id="UP000196655"/>
    </source>
</evidence>
<evidence type="ECO:0000259" key="4">
    <source>
        <dbReference type="PROSITE" id="PS01031"/>
    </source>
</evidence>
<evidence type="ECO:0000313" key="5">
    <source>
        <dbReference type="EMBL" id="OWJ63664.1"/>
    </source>
</evidence>
<sequence>MRTLDLSPLFRSTIGIDRMSRLLDSALQFDTAAPAYPPYNIEKTGEDSYRITMAVAGFGEDDLEVVTSENTLTVRAKATPDEEEKSRVFLHRGIAGRAFERRFQLADYIKVSGATLVNGLLNIELVREVPEAQKPRTVKIAVGQGEAPKQIAA</sequence>
<dbReference type="PANTHER" id="PTHR47062">
    <property type="match status" value="1"/>
</dbReference>
<dbReference type="InterPro" id="IPR037913">
    <property type="entry name" value="ACD_IbpA/B"/>
</dbReference>
<protein>
    <submittedName>
        <fullName evidence="5">Heat-shock protein</fullName>
    </submittedName>
</protein>
<keyword evidence="1" id="KW-0346">Stress response</keyword>
<dbReference type="Pfam" id="PF00011">
    <property type="entry name" value="HSP20"/>
    <property type="match status" value="1"/>
</dbReference>
<accession>A0A211ZES0</accession>
<name>A0A211ZES0_9PROT</name>
<dbReference type="AlphaFoldDB" id="A0A211ZES0"/>
<organism evidence="5 6">
    <name type="scientific">Inquilinus limosus</name>
    <dbReference type="NCBI Taxonomy" id="171674"/>
    <lineage>
        <taxon>Bacteria</taxon>
        <taxon>Pseudomonadati</taxon>
        <taxon>Pseudomonadota</taxon>
        <taxon>Alphaproteobacteria</taxon>
        <taxon>Rhodospirillales</taxon>
        <taxon>Rhodospirillaceae</taxon>
        <taxon>Inquilinus</taxon>
    </lineage>
</organism>
<dbReference type="InterPro" id="IPR008978">
    <property type="entry name" value="HSP20-like_chaperone"/>
</dbReference>
<evidence type="ECO:0000256" key="2">
    <source>
        <dbReference type="PROSITE-ProRule" id="PRU00285"/>
    </source>
</evidence>
<dbReference type="RefSeq" id="WP_088155551.1">
    <property type="nucleotide sequence ID" value="NZ_NHON01000084.1"/>
</dbReference>
<dbReference type="Proteomes" id="UP000196655">
    <property type="component" value="Unassembled WGS sequence"/>
</dbReference>
<proteinExistence type="inferred from homology"/>
<gene>
    <name evidence="5" type="ORF">BWR60_28940</name>
</gene>
<dbReference type="InterPro" id="IPR002068">
    <property type="entry name" value="A-crystallin/Hsp20_dom"/>
</dbReference>
<dbReference type="STRING" id="1122125.GCA_000423185_01348"/>
<evidence type="ECO:0000256" key="1">
    <source>
        <dbReference type="ARBA" id="ARBA00023016"/>
    </source>
</evidence>
<dbReference type="PROSITE" id="PS01031">
    <property type="entry name" value="SHSP"/>
    <property type="match status" value="1"/>
</dbReference>
<keyword evidence="6" id="KW-1185">Reference proteome</keyword>
<dbReference type="Gene3D" id="2.60.40.790">
    <property type="match status" value="1"/>
</dbReference>
<evidence type="ECO:0000256" key="3">
    <source>
        <dbReference type="RuleBase" id="RU003616"/>
    </source>
</evidence>
<dbReference type="PANTHER" id="PTHR47062:SF1">
    <property type="entry name" value="SMALL HEAT SHOCK PROTEIN IBPA"/>
    <property type="match status" value="1"/>
</dbReference>
<feature type="domain" description="SHSP" evidence="4">
    <location>
        <begin position="30"/>
        <end position="143"/>
    </location>
</feature>